<sequence length="387" mass="42018">MKVSSLFLGLLPLAGLTTAAPNGGGRGGKDPEVVAARRINTLQKEYQKYVRQTIKHRTTGCTGNNILKRKEWSALSKTERASYIAAVHCLANAAGSTPVSEIPGARTRYDDFVGAHIQQTTFVHASGLFLGFHRYYVHLYEKALREECGYTGAQPYWDWTLSYNDPRLHPVFDGSDTSMGSNGIYDPNRPATNITLPGGISFSFPPATGGGCIKSGPFTADKYEIRLGPVGYSPQGPQGGLGYNPRCLTRDLSLEQAAHCRPTNVTALLDGCQDLGCLNVQFDSASGGVHNTGHFQLGGIEFDVFASPSDPMFWLHHAQVDRIWTIWQSMDPKARINQVWGTGTAANIPPSDPVTLDSTITFGVIHPPITVGDVVSSIDGDMCYMYE</sequence>
<keyword evidence="1" id="KW-0479">Metal-binding</keyword>
<feature type="signal peptide" evidence="3">
    <location>
        <begin position="1"/>
        <end position="19"/>
    </location>
</feature>
<organism evidence="6 7">
    <name type="scientific">Madurella fahalii</name>
    <dbReference type="NCBI Taxonomy" id="1157608"/>
    <lineage>
        <taxon>Eukaryota</taxon>
        <taxon>Fungi</taxon>
        <taxon>Dikarya</taxon>
        <taxon>Ascomycota</taxon>
        <taxon>Pezizomycotina</taxon>
        <taxon>Sordariomycetes</taxon>
        <taxon>Sordariomycetidae</taxon>
        <taxon>Sordariales</taxon>
        <taxon>Sordariales incertae sedis</taxon>
        <taxon>Madurella</taxon>
    </lineage>
</organism>
<dbReference type="InterPro" id="IPR002227">
    <property type="entry name" value="Tyrosinase_Cu-bd"/>
</dbReference>
<evidence type="ECO:0000256" key="1">
    <source>
        <dbReference type="ARBA" id="ARBA00022723"/>
    </source>
</evidence>
<feature type="domain" description="Tyrosinase copper-binding" evidence="5">
    <location>
        <begin position="310"/>
        <end position="321"/>
    </location>
</feature>
<feature type="chain" id="PRO_5045903859" evidence="3">
    <location>
        <begin position="20"/>
        <end position="387"/>
    </location>
</feature>
<dbReference type="EMBL" id="BAAFSV010000005">
    <property type="protein sequence ID" value="GAB1319723.1"/>
    <property type="molecule type" value="Genomic_DNA"/>
</dbReference>
<keyword evidence="2" id="KW-0560">Oxidoreductase</keyword>
<protein>
    <submittedName>
        <fullName evidence="6">Tyrosinase copper-binding domain-containing protein</fullName>
    </submittedName>
</protein>
<dbReference type="InterPro" id="IPR050316">
    <property type="entry name" value="Tyrosinase/Hemocyanin"/>
</dbReference>
<dbReference type="Gene3D" id="1.10.1280.10">
    <property type="entry name" value="Di-copper center containing domain from catechol oxidase"/>
    <property type="match status" value="1"/>
</dbReference>
<evidence type="ECO:0000256" key="3">
    <source>
        <dbReference type="SAM" id="SignalP"/>
    </source>
</evidence>
<dbReference type="PROSITE" id="PS00497">
    <property type="entry name" value="TYROSINASE_1"/>
    <property type="match status" value="1"/>
</dbReference>
<feature type="domain" description="Tyrosinase copper-binding" evidence="4">
    <location>
        <begin position="124"/>
        <end position="141"/>
    </location>
</feature>
<keyword evidence="3" id="KW-0732">Signal</keyword>
<dbReference type="PANTHER" id="PTHR11474:SF125">
    <property type="entry name" value="N-ACETYL-6-HYDROXYTRYPTOPHAN OXIDASE IVOB-RELATED"/>
    <property type="match status" value="1"/>
</dbReference>
<dbReference type="Pfam" id="PF00264">
    <property type="entry name" value="Tyrosinase"/>
    <property type="match status" value="1"/>
</dbReference>
<dbReference type="RefSeq" id="XP_070921453.1">
    <property type="nucleotide sequence ID" value="XM_071065352.1"/>
</dbReference>
<accession>A0ABQ0GPQ0</accession>
<evidence type="ECO:0000259" key="5">
    <source>
        <dbReference type="PROSITE" id="PS00498"/>
    </source>
</evidence>
<dbReference type="SUPFAM" id="SSF48056">
    <property type="entry name" value="Di-copper centre-containing domain"/>
    <property type="match status" value="1"/>
</dbReference>
<dbReference type="PROSITE" id="PS00498">
    <property type="entry name" value="TYROSINASE_2"/>
    <property type="match status" value="1"/>
</dbReference>
<dbReference type="InterPro" id="IPR008922">
    <property type="entry name" value="Di-copper_centre_dom_sf"/>
</dbReference>
<evidence type="ECO:0000256" key="2">
    <source>
        <dbReference type="ARBA" id="ARBA00023002"/>
    </source>
</evidence>
<evidence type="ECO:0000313" key="7">
    <source>
        <dbReference type="Proteomes" id="UP001628179"/>
    </source>
</evidence>
<proteinExistence type="predicted"/>
<dbReference type="PRINTS" id="PR00092">
    <property type="entry name" value="TYROSINASE"/>
</dbReference>
<comment type="caution">
    <text evidence="6">The sequence shown here is derived from an EMBL/GenBank/DDBJ whole genome shotgun (WGS) entry which is preliminary data.</text>
</comment>
<evidence type="ECO:0000313" key="6">
    <source>
        <dbReference type="EMBL" id="GAB1319723.1"/>
    </source>
</evidence>
<name>A0ABQ0GPQ0_9PEZI</name>
<dbReference type="PANTHER" id="PTHR11474">
    <property type="entry name" value="TYROSINASE FAMILY MEMBER"/>
    <property type="match status" value="1"/>
</dbReference>
<dbReference type="Proteomes" id="UP001628179">
    <property type="component" value="Unassembled WGS sequence"/>
</dbReference>
<gene>
    <name evidence="6" type="ORF">MFIFM68171_09933</name>
</gene>
<dbReference type="GeneID" id="98180675"/>
<reference evidence="6 7" key="1">
    <citation type="submission" date="2024-09" db="EMBL/GenBank/DDBJ databases">
        <title>Itraconazole resistance in Madurella fahalii resulting from another homologue of gene encoding cytochrome P450 14-alpha sterol demethylase (CYP51).</title>
        <authorList>
            <person name="Yoshioka I."/>
            <person name="Fahal A.H."/>
            <person name="Kaneko S."/>
            <person name="Yaguchi T."/>
        </authorList>
    </citation>
    <scope>NUCLEOTIDE SEQUENCE [LARGE SCALE GENOMIC DNA]</scope>
    <source>
        <strain evidence="6 7">IFM 68171</strain>
    </source>
</reference>
<evidence type="ECO:0000259" key="4">
    <source>
        <dbReference type="PROSITE" id="PS00497"/>
    </source>
</evidence>
<keyword evidence="7" id="KW-1185">Reference proteome</keyword>